<accession>A0A1I2JKR2</accession>
<organism evidence="1 2">
    <name type="scientific">Halobacillus alkaliphilus</name>
    <dbReference type="NCBI Taxonomy" id="396056"/>
    <lineage>
        <taxon>Bacteria</taxon>
        <taxon>Bacillati</taxon>
        <taxon>Bacillota</taxon>
        <taxon>Bacilli</taxon>
        <taxon>Bacillales</taxon>
        <taxon>Bacillaceae</taxon>
        <taxon>Halobacillus</taxon>
    </lineage>
</organism>
<evidence type="ECO:0008006" key="3">
    <source>
        <dbReference type="Google" id="ProtNLM"/>
    </source>
</evidence>
<protein>
    <recommendedName>
        <fullName evidence="3">DUF2515 domain-containing protein</fullName>
    </recommendedName>
</protein>
<reference evidence="2" key="1">
    <citation type="submission" date="2016-10" db="EMBL/GenBank/DDBJ databases">
        <authorList>
            <person name="Varghese N."/>
            <person name="Submissions S."/>
        </authorList>
    </citation>
    <scope>NUCLEOTIDE SEQUENCE [LARGE SCALE GENOMIC DNA]</scope>
    <source>
        <strain evidence="2">FP5</strain>
    </source>
</reference>
<dbReference type="AlphaFoldDB" id="A0A1I2JKR2"/>
<dbReference type="Proteomes" id="UP000198897">
    <property type="component" value="Unassembled WGS sequence"/>
</dbReference>
<dbReference type="RefSeq" id="WP_089749348.1">
    <property type="nucleotide sequence ID" value="NZ_FOOG01000001.1"/>
</dbReference>
<name>A0A1I2JKR2_9BACI</name>
<dbReference type="OrthoDB" id="2690514at2"/>
<evidence type="ECO:0000313" key="1">
    <source>
        <dbReference type="EMBL" id="SFF55164.1"/>
    </source>
</evidence>
<dbReference type="Pfam" id="PF10720">
    <property type="entry name" value="DUF2515"/>
    <property type="match status" value="1"/>
</dbReference>
<evidence type="ECO:0000313" key="2">
    <source>
        <dbReference type="Proteomes" id="UP000198897"/>
    </source>
</evidence>
<proteinExistence type="predicted"/>
<dbReference type="EMBL" id="FOOG01000001">
    <property type="protein sequence ID" value="SFF55164.1"/>
    <property type="molecule type" value="Genomic_DNA"/>
</dbReference>
<gene>
    <name evidence="1" type="ORF">SAMN05216353_101268</name>
</gene>
<keyword evidence="2" id="KW-1185">Reference proteome</keyword>
<sequence length="379" mass="45288">MLRKWITNHNQYTMLKAELKNKIKEKPISALSKDERKLVLSIRDKTKQKNRNNVTRTMAYLDYFKLHPEVHWSLLAHLVSRNAGWNMTDLKGEFLARLLTPKEQNDFYLFLERGNWLIFQDAYPQLLLYEASKKQKTSLFHLLTHLNVSRFMEPFWTHFWNNQSSPLLTTALIINEQNYIESRVILNDQYQKNVLHTILFRLQDVFELNHILIPYETQSIKQTNFVGGTVHHFSSLKDRILLGKKLYHDLYSIKSRLNYIIIWTEQHPHTGSRHDFWPHLFTDTKKISPSSNQLLPHTPTDLNKNGPRIYSPNLKDVWEDWTHSAAEDEDWFKDMAMFPLVKKKINDKEENVLNHYWNTIEKLEIAVFAKKLFTRHSRY</sequence>
<dbReference type="InterPro" id="IPR019658">
    <property type="entry name" value="DUF2515"/>
</dbReference>